<dbReference type="Gene3D" id="2.170.16.10">
    <property type="entry name" value="Hedgehog/Intein (Hint) domain"/>
    <property type="match status" value="1"/>
</dbReference>
<comment type="similarity">
    <text evidence="1 7">Belongs to the peptidase S8 family.</text>
</comment>
<dbReference type="InterPro" id="IPR023827">
    <property type="entry name" value="Peptidase_S8_Asp-AS"/>
</dbReference>
<dbReference type="InterPro" id="IPR036852">
    <property type="entry name" value="Peptidase_S8/S53_dom_sf"/>
</dbReference>
<keyword evidence="9" id="KW-0732">Signal</keyword>
<dbReference type="Proteomes" id="UP001519288">
    <property type="component" value="Unassembled WGS sequence"/>
</dbReference>
<keyword evidence="4" id="KW-0677">Repeat</keyword>
<feature type="region of interest" description="Disordered" evidence="8">
    <location>
        <begin position="2841"/>
        <end position="2866"/>
    </location>
</feature>
<keyword evidence="3" id="KW-0540">Nuclease</keyword>
<feature type="region of interest" description="Disordered" evidence="8">
    <location>
        <begin position="787"/>
        <end position="814"/>
    </location>
</feature>
<dbReference type="InterPro" id="IPR031325">
    <property type="entry name" value="RHS_repeat"/>
</dbReference>
<evidence type="ECO:0000256" key="5">
    <source>
        <dbReference type="ARBA" id="ARBA00022801"/>
    </source>
</evidence>
<dbReference type="Gene3D" id="3.10.450.30">
    <property type="entry name" value="Microbial ribonucleases"/>
    <property type="match status" value="1"/>
</dbReference>
<dbReference type="SUPFAM" id="SSF52743">
    <property type="entry name" value="Subtilisin-like"/>
    <property type="match status" value="1"/>
</dbReference>
<dbReference type="Pfam" id="PF07591">
    <property type="entry name" value="PT-HINT"/>
    <property type="match status" value="1"/>
</dbReference>
<dbReference type="NCBIfam" id="TIGR03696">
    <property type="entry name" value="Rhs_assc_core"/>
    <property type="match status" value="1"/>
</dbReference>
<gene>
    <name evidence="11" type="ORF">J2Z69_001802</name>
</gene>
<dbReference type="Pfam" id="PF20148">
    <property type="entry name" value="DUF6531"/>
    <property type="match status" value="1"/>
</dbReference>
<feature type="active site" description="Charge relay system" evidence="7">
    <location>
        <position position="234"/>
    </location>
</feature>
<evidence type="ECO:0000313" key="12">
    <source>
        <dbReference type="Proteomes" id="UP001519288"/>
    </source>
</evidence>
<dbReference type="InterPro" id="IPR003587">
    <property type="entry name" value="Hint_dom_N"/>
</dbReference>
<protein>
    <submittedName>
        <fullName evidence="11">RHS repeat-associated protein</fullName>
    </submittedName>
</protein>
<dbReference type="CDD" id="cd00081">
    <property type="entry name" value="Hint"/>
    <property type="match status" value="1"/>
</dbReference>
<dbReference type="RefSeq" id="WP_209861234.1">
    <property type="nucleotide sequence ID" value="NZ_JAGGLD010000002.1"/>
</dbReference>
<sequence length="2915" mass="322634">MKKLLSRSFHVFLMSSVIISMLSSSIGPVQAEPSGNTITNVTATKHHKQIIVKYKNNEKAVASKKEIKTKLKLGKLDTKAKMRRSNVEVLEIGDNDDVNQTIAELKKDPNVQFAQPDYKLTISSSALADRFDELWGLSNTGQNIGYQAGESGMDIKAKDAWKVTQGASSTVVGVLDTGVDISHPDLKSHMYINSNEIPDNGIDDDGNGYVDDVNGWDFSNHDATVYDSAADDKHGTHVAGIIAETAPKVTILPLKFISGTTGYTSDAIEAIEYAKQMGVKVMNASFGSPEVNPALQEAMSQSDMLFVCAAGNNGQDMTKAPIYPAAYKLPNVISVAAIDNQGKLASNSNYGSSVDVAAPGVGILSTLPNREYGYLSGTSMAAAMSTGTAALVRSQFSDLTAEQLAQRVQSSTTYLKSLEGKTASSGVINAAKALKATETKPDTNKPNTTQKPSTGKGDMVVTLATTIDTSLQEQIHYGEEGVSVTTGNYSKSITDLTVTAPGFSVDFTRTYNSKDDRASSTMGRGWTFGFEGNLKDDSTNSTLKVAKLPKGTAMVFVKNTDGTYTANDSHGTLVKQTDGTHLLTTADQYKYVFNTAGYLTSMQDRNGNIVKIDVDSTGKVVKITDTVGRVYTVTYNAAGYLTMITDPMNRNVKYSYDGSNRLVTVTDPEGNVISSYVYDTYGYLTKLKDASQNIVETIVYDHSPATGPHKVSQYTDNMGSLQNYTYDLANRMTTIKDINGRVVVKWYDTAMFVIKSQDPEGRLTFVEYYNDANGFNKFGEEKAVTDRNGNKTQYTRDSNGNITKSVNPDGSSNEYSYDDKNNLISEKDELGKLTFYIYDANKLLLLKKVRPLNGTDSYNANDPSKFATSSYAYYSLAEVQKLGLNVSGLLKSETDPEGNTTSYTYDRYGNKATLTDPEGNSTSASYNILGWKTSQISPRGYRTDYNYDNNGHVIRSAQSEGETNRFIYDSQQRLVQSIAPMQYVADKDGLNDNTLSNSYRDAGAGTRYVYYPNGKIQKQTDVVGNETIFTYDIYGNKLTETRPNKSSYVYQYDVMNRVSKMFFKTSAQAVPDLLAEYSYKVLDNGKTQKKEMKYLNGTDTAVTTWTYDDQGQEVERQNPDGNSVSNVYETNGVLKATTDARGNTSYFNYDGLNRLTDSWIPLDAGKYTYKGVTYDRDDRKLVESVGKDPVTLYAKPLEDRKIVTKYQYDGNDKVLQTTTSSGSKSLFKYDEEGNLIKKEIYTSANTSISTEYAYNDQGKKTSEKHVVDTKDLYSVTTGRGDKAVLETTTEYDLNGNAVAETTPDGVRSEVTYDALNRPIATKKPSIDEQGNPVVVRTSLTYDWQGKVLVSTDAKGNKTQLEYNEKGLAVKKTDALAGVSLTVYDKADRKIAEISPQSYDASKSWKDLSRTEFTYDTMSRIKVITEKFNEQKLSASWIWSPEWTEKVSKGYLYDENGNVTKELDGEGYATGVGSNIDAKLQTGYGTITRYNAANLVSSTLDPIAKDRGLKNSSSYAYDGAGRKIVETDANNVLELTSYDDAGKVLSVAVKKSVTSPEQTMELHTYDLAGQPLSQTDGNGNVTSYSYNNFGLIRSVTSPGDETISDYTITKQYDRLGNLAKEGDSLGKVNLYEYDKESHLISSTEQAEDGSQPITTKTAYDVIGNKRYETDGNGNIHENVYDSLNRLIEERNSVTNLNAGVKVHVTQYTYDANGNKLTETNWLGNTGTLIYDDKNRLVERKDASGVTTQRLEYNLNDTQVRSWDALNRLNSFAYNKNNVLVSSVNAEGNTSSTDYDVLGQKQSVTDENGNTTRYSYDYLGHLSTVTNALDEVTSYTYDLNGNKLTQTDGKGNKSTFEYNVSDLLIRRMDPAAVSTSKGNSTYQDSRMETYTYYANGMMKTKKDRNGNITSYVLDIHKRQVSRVVDGPTLASTPLQDRKVSYSYDNNNNQLTVTDKNGITSRTYDEMNRTVTKSLPKLGTNTYQYDEITGLPQGNRAEITTDVKGNVTRKVYDKTNRLSEVKANNDASYTYSYYADGTRQTATYPNGIREEYTYTPANRLSTLKNFKGNQVMDSYQYAYDAAGNQLSKDELINNVPKGKTTYAYDVLNRLQSVLEPGGRQTTYAFDAAGNRTEQRVKDAAQVKTTQYEYNDQNRLNLTREITSEGSAQAVNYHYDNNGNLMSKTSETIKKIDPLKPTDPSFGMFIYGQKNENPRIENIVSGTASYEYDVWDQLTKSSSAGGTVTYEYNGEGLRTKKTSNGTVNQYVYEYDKVVLETDGSGKQTAFNLYGTNLLTRKVGTDKYSYLYNGHADVTALVNDSGEIKASYYYDAFGNITDSTGNVNNSVRYSGYEYDEENKLYYLNARYYDPSIARFMSEDTYRGSDEDALSLNLYTYVSNEPIMYSDPTGHLQKSDKNIKNLEVKAELISLTTAYFNAKTSAQRTAISQTATNLRESQAAKQKVITPLMYETKANMNKVIDIVVSQKGNMTAAQWNSALKASSISSTKVNEQTTRTTIGRTFIEVSTKGTADVKVKADIGYTITNNEKKFLDQVLTEKLATNATQGLAIYDFMKKNSQYNNFDISKKSMNALNVNYEKGQSDWAKGALETIFWFAEKGTAVEDLPFIGLDSSSVFNGLGLKLGVIGTRQVIREMSVGERNAAGKAAGSKTTGTKTAGTKTTTGGCNCFTAGTKVLTDNGEKNIEDIEVGDMVLSKDEVTGEVAYKEVTATFNHKTDEIFKIHVGGQTIESTFNHPFWVYGKGWTFVKDLKPGDLLVQSDGNTLKIDSIELLHKHVTVYNMTVDEFHTYFVSDLGIWVHNTNCKITDLPTNAQDIYKKYEKNGWQGNVSGQTEGTAAGSKYNNKDGKLPVTDSAGNPINYKEYDVNNKLPNEARDAQRFVRGTDGSIYYTNDHYANFTKVVK</sequence>
<feature type="region of interest" description="Disordered" evidence="8">
    <location>
        <begin position="434"/>
        <end position="457"/>
    </location>
</feature>
<dbReference type="InterPro" id="IPR045351">
    <property type="entry name" value="DUF6531"/>
</dbReference>
<evidence type="ECO:0000256" key="8">
    <source>
        <dbReference type="SAM" id="MobiDB-lite"/>
    </source>
</evidence>
<dbReference type="InterPro" id="IPR054399">
    <property type="entry name" value="Fervidolysin-like_N_prodom"/>
</dbReference>
<dbReference type="SMART" id="SM00306">
    <property type="entry name" value="HintN"/>
    <property type="match status" value="1"/>
</dbReference>
<dbReference type="SUPFAM" id="SSF51294">
    <property type="entry name" value="Hedgehog/intein (Hint) domain"/>
    <property type="match status" value="1"/>
</dbReference>
<evidence type="ECO:0000259" key="10">
    <source>
        <dbReference type="SMART" id="SM00306"/>
    </source>
</evidence>
<proteinExistence type="inferred from homology"/>
<feature type="signal peptide" evidence="9">
    <location>
        <begin position="1"/>
        <end position="31"/>
    </location>
</feature>
<evidence type="ECO:0000313" key="11">
    <source>
        <dbReference type="EMBL" id="MBP2000771.1"/>
    </source>
</evidence>
<dbReference type="Gene3D" id="3.40.50.200">
    <property type="entry name" value="Peptidase S8/S53 domain"/>
    <property type="match status" value="1"/>
</dbReference>
<dbReference type="Pfam" id="PF25023">
    <property type="entry name" value="TEN_YD-shell"/>
    <property type="match status" value="2"/>
</dbReference>
<dbReference type="CDD" id="cd07473">
    <property type="entry name" value="Peptidases_S8_Subtilisin_like"/>
    <property type="match status" value="1"/>
</dbReference>
<dbReference type="InterPro" id="IPR000209">
    <property type="entry name" value="Peptidase_S8/S53_dom"/>
</dbReference>
<reference evidence="11 12" key="1">
    <citation type="submission" date="2021-03" db="EMBL/GenBank/DDBJ databases">
        <title>Genomic Encyclopedia of Type Strains, Phase IV (KMG-IV): sequencing the most valuable type-strain genomes for metagenomic binning, comparative biology and taxonomic classification.</title>
        <authorList>
            <person name="Goeker M."/>
        </authorList>
    </citation>
    <scope>NUCLEOTIDE SEQUENCE [LARGE SCALE GENOMIC DNA]</scope>
    <source>
        <strain evidence="11 12">DSM 26806</strain>
    </source>
</reference>
<comment type="caution">
    <text evidence="11">The sequence shown here is derived from an EMBL/GenBank/DDBJ whole genome shotgun (WGS) entry which is preliminary data.</text>
</comment>
<keyword evidence="5 7" id="KW-0378">Hydrolase</keyword>
<dbReference type="PROSITE" id="PS50818">
    <property type="entry name" value="INTEIN_C_TER"/>
    <property type="match status" value="1"/>
</dbReference>
<dbReference type="InterPro" id="IPR016191">
    <property type="entry name" value="Ribonuclease/ribotoxin"/>
</dbReference>
<evidence type="ECO:0000256" key="9">
    <source>
        <dbReference type="SAM" id="SignalP"/>
    </source>
</evidence>
<dbReference type="Gene3D" id="2.180.10.10">
    <property type="entry name" value="RHS repeat-associated core"/>
    <property type="match status" value="7"/>
</dbReference>
<dbReference type="PROSITE" id="PS00136">
    <property type="entry name" value="SUBTILASE_ASP"/>
    <property type="match status" value="1"/>
</dbReference>
<dbReference type="PRINTS" id="PR00723">
    <property type="entry name" value="SUBTILISIN"/>
</dbReference>
<dbReference type="PANTHER" id="PTHR32305">
    <property type="match status" value="1"/>
</dbReference>
<feature type="active site" description="Charge relay system" evidence="7">
    <location>
        <position position="176"/>
    </location>
</feature>
<evidence type="ECO:0000256" key="3">
    <source>
        <dbReference type="ARBA" id="ARBA00022722"/>
    </source>
</evidence>
<dbReference type="InterPro" id="IPR000026">
    <property type="entry name" value="N1-like"/>
</dbReference>
<dbReference type="Pfam" id="PF22148">
    <property type="entry name" value="Fervidolysin_NPro-like"/>
    <property type="match status" value="1"/>
</dbReference>
<dbReference type="InterPro" id="IPR050708">
    <property type="entry name" value="T6SS_VgrG/RHS"/>
</dbReference>
<dbReference type="PROSITE" id="PS50817">
    <property type="entry name" value="INTEIN_N_TER"/>
    <property type="match status" value="1"/>
</dbReference>
<dbReference type="Pfam" id="PF00082">
    <property type="entry name" value="Peptidase_S8"/>
    <property type="match status" value="1"/>
</dbReference>
<dbReference type="EMBL" id="JAGGLD010000002">
    <property type="protein sequence ID" value="MBP2000771.1"/>
    <property type="molecule type" value="Genomic_DNA"/>
</dbReference>
<accession>A0ABS4JIG6</accession>
<evidence type="ECO:0000256" key="7">
    <source>
        <dbReference type="PROSITE-ProRule" id="PRU01240"/>
    </source>
</evidence>
<dbReference type="InterPro" id="IPR030934">
    <property type="entry name" value="Intein_C"/>
</dbReference>
<feature type="active site" description="Charge relay system" evidence="7">
    <location>
        <position position="379"/>
    </location>
</feature>
<keyword evidence="12" id="KW-1185">Reference proteome</keyword>
<dbReference type="PROSITE" id="PS51892">
    <property type="entry name" value="SUBTILASE"/>
    <property type="match status" value="1"/>
</dbReference>
<dbReference type="SUPFAM" id="SSF53933">
    <property type="entry name" value="Microbial ribonucleases"/>
    <property type="match status" value="1"/>
</dbReference>
<organism evidence="11 12">
    <name type="scientific">Paenibacillus shirakamiensis</name>
    <dbReference type="NCBI Taxonomy" id="1265935"/>
    <lineage>
        <taxon>Bacteria</taxon>
        <taxon>Bacillati</taxon>
        <taxon>Bacillota</taxon>
        <taxon>Bacilli</taxon>
        <taxon>Bacillales</taxon>
        <taxon>Paenibacillaceae</taxon>
        <taxon>Paenibacillus</taxon>
    </lineage>
</organism>
<dbReference type="Pfam" id="PF00545">
    <property type="entry name" value="Ribonuclease"/>
    <property type="match status" value="1"/>
</dbReference>
<name>A0ABS4JIG6_9BACL</name>
<feature type="chain" id="PRO_5046427037" evidence="9">
    <location>
        <begin position="32"/>
        <end position="2915"/>
    </location>
</feature>
<keyword evidence="2 7" id="KW-0645">Protease</keyword>
<dbReference type="Pfam" id="PF05593">
    <property type="entry name" value="RHS_repeat"/>
    <property type="match status" value="4"/>
</dbReference>
<dbReference type="InterPro" id="IPR056823">
    <property type="entry name" value="TEN-like_YD-shell"/>
</dbReference>
<dbReference type="InterPro" id="IPR006141">
    <property type="entry name" value="Intein_N"/>
</dbReference>
<dbReference type="NCBIfam" id="TIGR01643">
    <property type="entry name" value="YD_repeat_2x"/>
    <property type="match status" value="8"/>
</dbReference>
<dbReference type="InterPro" id="IPR022385">
    <property type="entry name" value="Rhs_assc_core"/>
</dbReference>
<evidence type="ECO:0000256" key="6">
    <source>
        <dbReference type="ARBA" id="ARBA00022825"/>
    </source>
</evidence>
<evidence type="ECO:0000256" key="1">
    <source>
        <dbReference type="ARBA" id="ARBA00011073"/>
    </source>
</evidence>
<feature type="compositionally biased region" description="Polar residues" evidence="8">
    <location>
        <begin position="444"/>
        <end position="453"/>
    </location>
</feature>
<dbReference type="InterPro" id="IPR036844">
    <property type="entry name" value="Hint_dom_sf"/>
</dbReference>
<dbReference type="InterPro" id="IPR034204">
    <property type="entry name" value="PfSUB1-like_cat_dom"/>
</dbReference>
<dbReference type="PANTHER" id="PTHR32305:SF15">
    <property type="entry name" value="PROTEIN RHSA-RELATED"/>
    <property type="match status" value="1"/>
</dbReference>
<evidence type="ECO:0000256" key="2">
    <source>
        <dbReference type="ARBA" id="ARBA00022670"/>
    </source>
</evidence>
<dbReference type="InterPro" id="IPR006530">
    <property type="entry name" value="YD"/>
</dbReference>
<dbReference type="InterPro" id="IPR015500">
    <property type="entry name" value="Peptidase_S8_subtilisin-rel"/>
</dbReference>
<evidence type="ECO:0000256" key="4">
    <source>
        <dbReference type="ARBA" id="ARBA00022737"/>
    </source>
</evidence>
<feature type="domain" description="Hint" evidence="10">
    <location>
        <begin position="2679"/>
        <end position="2773"/>
    </location>
</feature>
<feature type="compositionally biased region" description="Polar residues" evidence="8">
    <location>
        <begin position="790"/>
        <end position="814"/>
    </location>
</feature>
<keyword evidence="6 7" id="KW-0720">Serine protease</keyword>